<protein>
    <submittedName>
        <fullName evidence="1">Tryptophan 7-halogenase</fullName>
    </submittedName>
</protein>
<dbReference type="Proteomes" id="UP001168380">
    <property type="component" value="Unassembled WGS sequence"/>
</dbReference>
<dbReference type="PANTHER" id="PTHR43747">
    <property type="entry name" value="FAD-BINDING PROTEIN"/>
    <property type="match status" value="1"/>
</dbReference>
<dbReference type="InterPro" id="IPR006905">
    <property type="entry name" value="Flavin_halogenase"/>
</dbReference>
<dbReference type="PIRSF" id="PIRSF011396">
    <property type="entry name" value="Trp_halogenase"/>
    <property type="match status" value="1"/>
</dbReference>
<dbReference type="EMBL" id="JAULRT010000059">
    <property type="protein sequence ID" value="MDO3382936.1"/>
    <property type="molecule type" value="Genomic_DNA"/>
</dbReference>
<dbReference type="InterPro" id="IPR033856">
    <property type="entry name" value="Trp_halogen"/>
</dbReference>
<dbReference type="InterPro" id="IPR050816">
    <property type="entry name" value="Flavin-dep_Halogenase_NPB"/>
</dbReference>
<proteinExistence type="predicted"/>
<keyword evidence="2" id="KW-1185">Reference proteome</keyword>
<dbReference type="Gene3D" id="3.50.50.60">
    <property type="entry name" value="FAD/NAD(P)-binding domain"/>
    <property type="match status" value="1"/>
</dbReference>
<evidence type="ECO:0000313" key="2">
    <source>
        <dbReference type="Proteomes" id="UP001168380"/>
    </source>
</evidence>
<dbReference type="SUPFAM" id="SSF51905">
    <property type="entry name" value="FAD/NAD(P)-binding domain"/>
    <property type="match status" value="1"/>
</dbReference>
<comment type="caution">
    <text evidence="1">The sequence shown here is derived from an EMBL/GenBank/DDBJ whole genome shotgun (WGS) entry which is preliminary data.</text>
</comment>
<dbReference type="PANTHER" id="PTHR43747:SF4">
    <property type="entry name" value="FLAVIN-DEPENDENT TRYPTOPHAN HALOGENASE"/>
    <property type="match status" value="1"/>
</dbReference>
<dbReference type="InterPro" id="IPR036188">
    <property type="entry name" value="FAD/NAD-bd_sf"/>
</dbReference>
<gene>
    <name evidence="1" type="ORF">QWI16_12220</name>
</gene>
<organism evidence="1 2">
    <name type="scientific">Gilvimarinus algae</name>
    <dbReference type="NCBI Taxonomy" id="3058037"/>
    <lineage>
        <taxon>Bacteria</taxon>
        <taxon>Pseudomonadati</taxon>
        <taxon>Pseudomonadota</taxon>
        <taxon>Gammaproteobacteria</taxon>
        <taxon>Cellvibrionales</taxon>
        <taxon>Cellvibrionaceae</taxon>
        <taxon>Gilvimarinus</taxon>
    </lineage>
</organism>
<evidence type="ECO:0000313" key="1">
    <source>
        <dbReference type="EMBL" id="MDO3382936.1"/>
    </source>
</evidence>
<name>A0ABT8TFR1_9GAMM</name>
<sequence length="497" mass="55193">MIMPWKRIVIAGGGTAGWMVAAALARVFGKSGYEITLVESPDIGPVGVGEATIPPLIAFNRMLGLNEQEFIRQTKATFKLGIEFVDWRSAGERYFHGFGGFGTAAQGVPFYHYWLKWKKENPNSDLSDFSVTASSARSQKFIHPDSRGAAAIANMRYAYHIDAGLYASYLKHFAIALGVKHVQDEILDVCLRPDNGFIEALQLKSSNALQGDFFVDCTGFKSLLLGKALGIPYTTWGEWLLCDSALAVASNHASEAISPYTTAIAHSAGWQWRIPLQHRLGNGLVYSSSHLDHDAAQTLLLSRIEGEPLSGMKNIRFTPGVRKKAWEKNCLAVGLSSGFVEPLESTSIHLIQSAISRLVQLFPDADTNEVLARQFNRDFSSDMEEVRDFIILHYCLTERVGDPFWERCRTMSLPDSLQEKLELFRCSGRLIYEQKNVFTDINWVSVLIGQGVLPASHSPLVDGIPLRNLQTFMEKTRSEIAAAVDTMPSHQSFLARL</sequence>
<accession>A0ABT8TFR1</accession>
<dbReference type="Pfam" id="PF04820">
    <property type="entry name" value="Trp_halogenase"/>
    <property type="match status" value="1"/>
</dbReference>
<reference evidence="1" key="1">
    <citation type="submission" date="2023-07" db="EMBL/GenBank/DDBJ databases">
        <title>Gilvimarinus algae sp. nov., isolated from the surface of Kelp.</title>
        <authorList>
            <person name="Sun Y.Y."/>
            <person name="Gong Y."/>
            <person name="Du Z.J."/>
        </authorList>
    </citation>
    <scope>NUCLEOTIDE SEQUENCE</scope>
    <source>
        <strain evidence="1">SDUM040014</strain>
    </source>
</reference>
<dbReference type="RefSeq" id="WP_302713500.1">
    <property type="nucleotide sequence ID" value="NZ_JAULRT010000059.1"/>
</dbReference>